<dbReference type="InterPro" id="IPR012338">
    <property type="entry name" value="Beta-lactam/transpept-like"/>
</dbReference>
<feature type="domain" description="Beta-lactamase-related" evidence="1">
    <location>
        <begin position="97"/>
        <end position="369"/>
    </location>
</feature>
<dbReference type="PANTHER" id="PTHR43283:SF14">
    <property type="entry name" value="BLL8153 PROTEIN"/>
    <property type="match status" value="1"/>
</dbReference>
<dbReference type="Pfam" id="PF00144">
    <property type="entry name" value="Beta-lactamase"/>
    <property type="match status" value="1"/>
</dbReference>
<dbReference type="EMBL" id="JBHRST010000009">
    <property type="protein sequence ID" value="MFC3097647.1"/>
    <property type="molecule type" value="Genomic_DNA"/>
</dbReference>
<dbReference type="EC" id="3.-.-.-" evidence="2"/>
<dbReference type="RefSeq" id="WP_336925194.1">
    <property type="nucleotide sequence ID" value="NZ_JBANRO010000003.1"/>
</dbReference>
<dbReference type="Gene3D" id="3.40.710.10">
    <property type="entry name" value="DD-peptidase/beta-lactamase superfamily"/>
    <property type="match status" value="1"/>
</dbReference>
<dbReference type="PANTHER" id="PTHR43283">
    <property type="entry name" value="BETA-LACTAMASE-RELATED"/>
    <property type="match status" value="1"/>
</dbReference>
<dbReference type="Proteomes" id="UP001595456">
    <property type="component" value="Unassembled WGS sequence"/>
</dbReference>
<accession>A0ABV7E780</accession>
<name>A0ABV7E780_9SPHN</name>
<organism evidence="2 3">
    <name type="scientific">Alteraurantiacibacter palmitatis</name>
    <dbReference type="NCBI Taxonomy" id="2054628"/>
    <lineage>
        <taxon>Bacteria</taxon>
        <taxon>Pseudomonadati</taxon>
        <taxon>Pseudomonadota</taxon>
        <taxon>Alphaproteobacteria</taxon>
        <taxon>Sphingomonadales</taxon>
        <taxon>Erythrobacteraceae</taxon>
        <taxon>Alteraurantiacibacter</taxon>
    </lineage>
</organism>
<dbReference type="GO" id="GO:0016787">
    <property type="term" value="F:hydrolase activity"/>
    <property type="evidence" value="ECO:0007669"/>
    <property type="project" value="UniProtKB-KW"/>
</dbReference>
<sequence>MKRALMVLAALAALGGVGWLSLDRDMRALVASAPTDTDILFWSDAQRDAGFRMLDRLGWLVDSRVISRGDGPVRALPPGDPLALDFDLDAYLTRQRVAALVVLVDGKLVLERYGLGFGPEGRWTSFSVAKSLTSTLVGAALQDGAIRSLDDKVSAYIPDLQGSTYDDVTVRQLLTMTSGVAWNEDYGDPQSDVARFNAHDPAPGIDATVSYMRSLPREAPAGEKWLYKTGETNLLGVLVSSATGKPLAEYLSEKIWARAGMEQDATWLLGATGHEISGCCIQAATRDMARFGLFVLDGGRIGSDQVVPADWFASAGTKQADIGEAGRGYGFQWWTYDNGSFAAQGIFGQGIYIDPARRLVIATNGNWPVASAREYWAGREAFYAAVRAAVPVTPP</sequence>
<protein>
    <submittedName>
        <fullName evidence="2">Serine hydrolase domain-containing protein</fullName>
        <ecNumber evidence="2">3.-.-.-</ecNumber>
    </submittedName>
</protein>
<dbReference type="InterPro" id="IPR050789">
    <property type="entry name" value="Diverse_Enzym_Activities"/>
</dbReference>
<dbReference type="InterPro" id="IPR001466">
    <property type="entry name" value="Beta-lactam-related"/>
</dbReference>
<evidence type="ECO:0000313" key="2">
    <source>
        <dbReference type="EMBL" id="MFC3097647.1"/>
    </source>
</evidence>
<proteinExistence type="predicted"/>
<evidence type="ECO:0000313" key="3">
    <source>
        <dbReference type="Proteomes" id="UP001595456"/>
    </source>
</evidence>
<dbReference type="SUPFAM" id="SSF56601">
    <property type="entry name" value="beta-lactamase/transpeptidase-like"/>
    <property type="match status" value="1"/>
</dbReference>
<reference evidence="3" key="1">
    <citation type="journal article" date="2019" name="Int. J. Syst. Evol. Microbiol.">
        <title>The Global Catalogue of Microorganisms (GCM) 10K type strain sequencing project: providing services to taxonomists for standard genome sequencing and annotation.</title>
        <authorList>
            <consortium name="The Broad Institute Genomics Platform"/>
            <consortium name="The Broad Institute Genome Sequencing Center for Infectious Disease"/>
            <person name="Wu L."/>
            <person name="Ma J."/>
        </authorList>
    </citation>
    <scope>NUCLEOTIDE SEQUENCE [LARGE SCALE GENOMIC DNA]</scope>
    <source>
        <strain evidence="3">KCTC 52607</strain>
    </source>
</reference>
<gene>
    <name evidence="2" type="ORF">ACFODU_07495</name>
</gene>
<evidence type="ECO:0000259" key="1">
    <source>
        <dbReference type="Pfam" id="PF00144"/>
    </source>
</evidence>
<keyword evidence="3" id="KW-1185">Reference proteome</keyword>
<comment type="caution">
    <text evidence="2">The sequence shown here is derived from an EMBL/GenBank/DDBJ whole genome shotgun (WGS) entry which is preliminary data.</text>
</comment>
<keyword evidence="2" id="KW-0378">Hydrolase</keyword>